<reference evidence="1 2" key="1">
    <citation type="submission" date="2014-02" db="EMBL/GenBank/DDBJ databases">
        <title>Single nucleus genome sequencing reveals high similarity among nuclei of an endomycorrhizal fungus.</title>
        <authorList>
            <person name="Lin K."/>
            <person name="Geurts R."/>
            <person name="Zhang Z."/>
            <person name="Limpens E."/>
            <person name="Saunders D.G."/>
            <person name="Mu D."/>
            <person name="Pang E."/>
            <person name="Cao H."/>
            <person name="Cha H."/>
            <person name="Lin T."/>
            <person name="Zhou Q."/>
            <person name="Shang Y."/>
            <person name="Li Y."/>
            <person name="Ivanov S."/>
            <person name="Sharma T."/>
            <person name="Velzen R.V."/>
            <person name="Ruijter N.D."/>
            <person name="Aanen D.K."/>
            <person name="Win J."/>
            <person name="Kamoun S."/>
            <person name="Bisseling T."/>
            <person name="Huang S."/>
        </authorList>
    </citation>
    <scope>NUCLEOTIDE SEQUENCE [LARGE SCALE GENOMIC DNA]</scope>
    <source>
        <strain evidence="2">DAOM197198w</strain>
    </source>
</reference>
<keyword evidence="2" id="KW-1185">Reference proteome</keyword>
<dbReference type="SUPFAM" id="SSF52047">
    <property type="entry name" value="RNI-like"/>
    <property type="match status" value="1"/>
</dbReference>
<dbReference type="Gene3D" id="3.80.10.10">
    <property type="entry name" value="Ribonuclease Inhibitor"/>
    <property type="match status" value="1"/>
</dbReference>
<evidence type="ECO:0000313" key="2">
    <source>
        <dbReference type="Proteomes" id="UP000022910"/>
    </source>
</evidence>
<dbReference type="AlphaFoldDB" id="A0A015JII1"/>
<dbReference type="Proteomes" id="UP000022910">
    <property type="component" value="Unassembled WGS sequence"/>
</dbReference>
<dbReference type="OrthoDB" id="10299042at2759"/>
<sequence length="499" mass="59767">MAKLNKDILFLIFEELQENSKSLFSCLMVNRFWCETVVPILWRNPWCYKGINYRNKNSLFIIISHYLIDDIKEFITIQRIQLPSYSNQSLLFDYLSFCRSINVDTINNIISIGSSLPYNQFFMQQEFYSLFMRKCPELKYFDMKSIKHQIFYFPEAMVRLESLCELQCDTIIDSSYFYGLSQLCQYIQRLLIINNDSKPNHGIIKLIEVQKKLKHFEWDDDFDDDFTDYDPYEELILTLEKKAESLNYLRIIFLYSYDYDHILLQDILSKFNKLKVLIIGDYTPFNEEQLEKLKIQVYCKLEVLNIEQNKLSVISSIIENSGGCLKKVLFSPYNIKCERFNFNEDSLINFIRKIYENCPSIEYLSIAFSPLKEHFIELEKLLKICKNLKSLLLVVIFDNEKDTYENSLKNGEELLNILIRSAPTNFKEIRFCHRFKFSLEILEEFLEKWRGRHAISLFTTEYLGIYKELTNKYKRDGVIKEYKYLPYVDLTEYIMEVCY</sequence>
<protein>
    <recommendedName>
        <fullName evidence="3">F-box domain-containing protein</fullName>
    </recommendedName>
</protein>
<proteinExistence type="predicted"/>
<dbReference type="HOGENOM" id="CLU_028913_8_1_1"/>
<evidence type="ECO:0008006" key="3">
    <source>
        <dbReference type="Google" id="ProtNLM"/>
    </source>
</evidence>
<comment type="caution">
    <text evidence="1">The sequence shown here is derived from an EMBL/GenBank/DDBJ whole genome shotgun (WGS) entry which is preliminary data.</text>
</comment>
<gene>
    <name evidence="1" type="ORF">RirG_118810</name>
</gene>
<name>A0A015JII1_RHIIW</name>
<evidence type="ECO:0000313" key="1">
    <source>
        <dbReference type="EMBL" id="EXX66955.1"/>
    </source>
</evidence>
<organism evidence="1 2">
    <name type="scientific">Rhizophagus irregularis (strain DAOM 197198w)</name>
    <name type="common">Glomus intraradices</name>
    <dbReference type="NCBI Taxonomy" id="1432141"/>
    <lineage>
        <taxon>Eukaryota</taxon>
        <taxon>Fungi</taxon>
        <taxon>Fungi incertae sedis</taxon>
        <taxon>Mucoromycota</taxon>
        <taxon>Glomeromycotina</taxon>
        <taxon>Glomeromycetes</taxon>
        <taxon>Glomerales</taxon>
        <taxon>Glomeraceae</taxon>
        <taxon>Rhizophagus</taxon>
    </lineage>
</organism>
<dbReference type="EMBL" id="JEMT01018151">
    <property type="protein sequence ID" value="EXX66955.1"/>
    <property type="molecule type" value="Genomic_DNA"/>
</dbReference>
<accession>A0A015JII1</accession>
<dbReference type="InterPro" id="IPR032675">
    <property type="entry name" value="LRR_dom_sf"/>
</dbReference>